<gene>
    <name evidence="1" type="ORF">QDS18_02750</name>
</gene>
<comment type="caution">
    <text evidence="1">The sequence shown here is derived from an EMBL/GenBank/DDBJ whole genome shotgun (WGS) entry which is preliminary data.</text>
</comment>
<dbReference type="AlphaFoldDB" id="A0AAP4E8V1"/>
<name>A0AAP4E8V1_PAEPO</name>
<dbReference type="Proteomes" id="UP001229409">
    <property type="component" value="Unassembled WGS sequence"/>
</dbReference>
<evidence type="ECO:0000313" key="2">
    <source>
        <dbReference type="Proteomes" id="UP001229409"/>
    </source>
</evidence>
<dbReference type="RefSeq" id="WP_023987979.1">
    <property type="nucleotide sequence ID" value="NZ_JARVWT010000001.1"/>
</dbReference>
<reference evidence="1" key="1">
    <citation type="submission" date="2023-04" db="EMBL/GenBank/DDBJ databases">
        <title>Uncovering the Secrets of Slow-Growing Bacteria in Tropical Savanna Soil through Cultivation and Genomic Analysis.</title>
        <authorList>
            <person name="Goncalves O.S."/>
            <person name="Santana M.F."/>
        </authorList>
    </citation>
    <scope>NUCLEOTIDE SEQUENCE</scope>
    <source>
        <strain evidence="1">ANTI</strain>
    </source>
</reference>
<accession>A0AAP4E8V1</accession>
<proteinExistence type="predicted"/>
<sequence length="63" mass="6932">MGGQFGSSKGVDYEELKAEQLIVLNLQGVYLRSLFVRYAYTSGIVLFFRSESRIHLNGSGTAG</sequence>
<dbReference type="EMBL" id="JARVWT010000001">
    <property type="protein sequence ID" value="MDH2329778.1"/>
    <property type="molecule type" value="Genomic_DNA"/>
</dbReference>
<evidence type="ECO:0000313" key="1">
    <source>
        <dbReference type="EMBL" id="MDH2329778.1"/>
    </source>
</evidence>
<organism evidence="1 2">
    <name type="scientific">Paenibacillus polymyxa</name>
    <name type="common">Bacillus polymyxa</name>
    <dbReference type="NCBI Taxonomy" id="1406"/>
    <lineage>
        <taxon>Bacteria</taxon>
        <taxon>Bacillati</taxon>
        <taxon>Bacillota</taxon>
        <taxon>Bacilli</taxon>
        <taxon>Bacillales</taxon>
        <taxon>Paenibacillaceae</taxon>
        <taxon>Paenibacillus</taxon>
    </lineage>
</organism>
<protein>
    <submittedName>
        <fullName evidence="1">Uncharacterized protein</fullName>
    </submittedName>
</protein>